<dbReference type="RefSeq" id="XP_067919294.1">
    <property type="nucleotide sequence ID" value="XM_068068729.1"/>
</dbReference>
<feature type="region of interest" description="Disordered" evidence="1">
    <location>
        <begin position="1"/>
        <end position="118"/>
    </location>
</feature>
<sequence>MSTTTRSPSESGCEGELPSRSHPGSSPCSPALERSRKRIETERQRAALSTAPDTASAYATDNSDAGEEIQERDGRSSVVSETDLSTKDVKEDRPRPGEAARPWSEDKTEDSGRRFECRRQEDLVISHLSMMRAEPPEVPDNTGGAEKKGNVTAGTTLAEGDSSRSVAVAEQLKAEGGPENNSKELADIISRLEDAVKAFSEEAWMCNAEEWDRVRKATQKLCSLADLHGTGALATRTSQLSEFVDLMCALEGVSGLLAPASVSPVSKDSSPTSCSSDDSGFWSLAKYR</sequence>
<name>A0A2C6KMG2_9APIC</name>
<evidence type="ECO:0000313" key="2">
    <source>
        <dbReference type="EMBL" id="PHJ17576.1"/>
    </source>
</evidence>
<proteinExistence type="predicted"/>
<feature type="compositionally biased region" description="Basic and acidic residues" evidence="1">
    <location>
        <begin position="84"/>
        <end position="118"/>
    </location>
</feature>
<feature type="compositionally biased region" description="Polar residues" evidence="1">
    <location>
        <begin position="1"/>
        <end position="10"/>
    </location>
</feature>
<comment type="caution">
    <text evidence="2">The sequence shown here is derived from an EMBL/GenBank/DDBJ whole genome shotgun (WGS) entry which is preliminary data.</text>
</comment>
<protein>
    <submittedName>
        <fullName evidence="2">Zinc finger protein</fullName>
    </submittedName>
</protein>
<dbReference type="VEuPathDB" id="ToxoDB:CSUI_008601"/>
<feature type="compositionally biased region" description="Polar residues" evidence="1">
    <location>
        <begin position="51"/>
        <end position="63"/>
    </location>
</feature>
<evidence type="ECO:0000313" key="3">
    <source>
        <dbReference type="Proteomes" id="UP000221165"/>
    </source>
</evidence>
<organism evidence="2 3">
    <name type="scientific">Cystoisospora suis</name>
    <dbReference type="NCBI Taxonomy" id="483139"/>
    <lineage>
        <taxon>Eukaryota</taxon>
        <taxon>Sar</taxon>
        <taxon>Alveolata</taxon>
        <taxon>Apicomplexa</taxon>
        <taxon>Conoidasida</taxon>
        <taxon>Coccidia</taxon>
        <taxon>Eucoccidiorida</taxon>
        <taxon>Eimeriorina</taxon>
        <taxon>Sarcocystidae</taxon>
        <taxon>Cystoisospora</taxon>
    </lineage>
</organism>
<dbReference type="AlphaFoldDB" id="A0A2C6KMG2"/>
<dbReference type="GeneID" id="94431940"/>
<dbReference type="Proteomes" id="UP000221165">
    <property type="component" value="Unassembled WGS sequence"/>
</dbReference>
<keyword evidence="3" id="KW-1185">Reference proteome</keyword>
<feature type="region of interest" description="Disordered" evidence="1">
    <location>
        <begin position="131"/>
        <end position="150"/>
    </location>
</feature>
<evidence type="ECO:0000256" key="1">
    <source>
        <dbReference type="SAM" id="MobiDB-lite"/>
    </source>
</evidence>
<gene>
    <name evidence="2" type="ORF">CSUI_008601</name>
</gene>
<accession>A0A2C6KMG2</accession>
<dbReference type="EMBL" id="MIGC01004861">
    <property type="protein sequence ID" value="PHJ17576.1"/>
    <property type="molecule type" value="Genomic_DNA"/>
</dbReference>
<reference evidence="2 3" key="1">
    <citation type="journal article" date="2017" name="Int. J. Parasitol.">
        <title>The genome of the protozoan parasite Cystoisospora suis and a reverse vaccinology approach to identify vaccine candidates.</title>
        <authorList>
            <person name="Palmieri N."/>
            <person name="Shrestha A."/>
            <person name="Ruttkowski B."/>
            <person name="Beck T."/>
            <person name="Vogl C."/>
            <person name="Tomley F."/>
            <person name="Blake D.P."/>
            <person name="Joachim A."/>
        </authorList>
    </citation>
    <scope>NUCLEOTIDE SEQUENCE [LARGE SCALE GENOMIC DNA]</scope>
    <source>
        <strain evidence="2 3">Wien I</strain>
    </source>
</reference>